<dbReference type="SUPFAM" id="SSF51395">
    <property type="entry name" value="FMN-linked oxidoreductases"/>
    <property type="match status" value="1"/>
</dbReference>
<dbReference type="KEGG" id="ldn:H9L06_03595"/>
<keyword evidence="2" id="KW-0285">Flavoprotein</keyword>
<proteinExistence type="predicted"/>
<evidence type="ECO:0000313" key="8">
    <source>
        <dbReference type="Proteomes" id="UP000515934"/>
    </source>
</evidence>
<keyword evidence="4" id="KW-0521">NADP</keyword>
<reference evidence="7 8" key="1">
    <citation type="submission" date="2020-08" db="EMBL/GenBank/DDBJ databases">
        <title>Genome sequence of Leucobacter denitrificans KACC 14055T.</title>
        <authorList>
            <person name="Hyun D.-W."/>
            <person name="Bae J.-W."/>
        </authorList>
    </citation>
    <scope>NUCLEOTIDE SEQUENCE [LARGE SCALE GENOMIC DNA]</scope>
    <source>
        <strain evidence="7 8">KACC 14055</strain>
    </source>
</reference>
<dbReference type="Proteomes" id="UP000515934">
    <property type="component" value="Chromosome"/>
</dbReference>
<gene>
    <name evidence="7" type="ORF">H9L06_03595</name>
</gene>
<evidence type="ECO:0000256" key="3">
    <source>
        <dbReference type="ARBA" id="ARBA00022643"/>
    </source>
</evidence>
<evidence type="ECO:0000313" key="7">
    <source>
        <dbReference type="EMBL" id="QNN63415.1"/>
    </source>
</evidence>
<dbReference type="RefSeq" id="WP_187555882.1">
    <property type="nucleotide sequence ID" value="NZ_CP060716.1"/>
</dbReference>
<feature type="domain" description="NADH:flavin oxidoreductase/NADH oxidase N-terminal" evidence="6">
    <location>
        <begin position="6"/>
        <end position="337"/>
    </location>
</feature>
<dbReference type="PANTHER" id="PTHR43303">
    <property type="entry name" value="NADPH DEHYDROGENASE C23G7.10C-RELATED"/>
    <property type="match status" value="1"/>
</dbReference>
<comment type="cofactor">
    <cofactor evidence="1">
        <name>FMN</name>
        <dbReference type="ChEBI" id="CHEBI:58210"/>
    </cofactor>
</comment>
<dbReference type="PANTHER" id="PTHR43303:SF4">
    <property type="entry name" value="NADPH DEHYDROGENASE C23G7.10C-RELATED"/>
    <property type="match status" value="1"/>
</dbReference>
<dbReference type="InterPro" id="IPR013785">
    <property type="entry name" value="Aldolase_TIM"/>
</dbReference>
<evidence type="ECO:0000259" key="6">
    <source>
        <dbReference type="Pfam" id="PF00724"/>
    </source>
</evidence>
<sequence length="361" mass="38550">MANPLLFQPYLLRGLEIRNRLWVAPMCQYSAFDLDGVPGNWHLQHLGGLARGGAGLVIVEATAVTPEGRISPQDLGLWNEEQERAFARITPLAHAHGAKIAIQLAHAGRKASTPPMFPGEGSGSIPEDQGGWQTVAPSAIPFSEDFTTPRELTVDEITSTVQAFVDAASRAVRAGFDAVEIHAAHGYLLHEFLSPISNTRQDEYGGSLENRARLAREVVRAVRAEHPDLPMLVRISATDWVDGGFSPHDASIVGSWLIEDGADLIDVSSGANVAGAHIPTGPSYQVALASQVRERGTPVSAVGLITTAFQAEGILASGQADVILLGRPLLANPHLPISWAAELRAPSADSLVPKQYARARF</sequence>
<dbReference type="GO" id="GO:0010181">
    <property type="term" value="F:FMN binding"/>
    <property type="evidence" value="ECO:0007669"/>
    <property type="project" value="InterPro"/>
</dbReference>
<organism evidence="7 8">
    <name type="scientific">Leucobacter denitrificans</name>
    <dbReference type="NCBI Taxonomy" id="683042"/>
    <lineage>
        <taxon>Bacteria</taxon>
        <taxon>Bacillati</taxon>
        <taxon>Actinomycetota</taxon>
        <taxon>Actinomycetes</taxon>
        <taxon>Micrococcales</taxon>
        <taxon>Microbacteriaceae</taxon>
        <taxon>Leucobacter</taxon>
    </lineage>
</organism>
<evidence type="ECO:0000256" key="4">
    <source>
        <dbReference type="ARBA" id="ARBA00022857"/>
    </source>
</evidence>
<dbReference type="CDD" id="cd02932">
    <property type="entry name" value="OYE_YqiM_FMN"/>
    <property type="match status" value="1"/>
</dbReference>
<accession>A0A7G9S6E0</accession>
<dbReference type="EMBL" id="CP060716">
    <property type="protein sequence ID" value="QNN63415.1"/>
    <property type="molecule type" value="Genomic_DNA"/>
</dbReference>
<dbReference type="Pfam" id="PF00724">
    <property type="entry name" value="Oxidored_FMN"/>
    <property type="match status" value="1"/>
</dbReference>
<evidence type="ECO:0000256" key="5">
    <source>
        <dbReference type="ARBA" id="ARBA00023002"/>
    </source>
</evidence>
<dbReference type="InterPro" id="IPR001155">
    <property type="entry name" value="OxRdtase_FMN_N"/>
</dbReference>
<keyword evidence="5" id="KW-0560">Oxidoreductase</keyword>
<dbReference type="GO" id="GO:0050661">
    <property type="term" value="F:NADP binding"/>
    <property type="evidence" value="ECO:0007669"/>
    <property type="project" value="InterPro"/>
</dbReference>
<evidence type="ECO:0000256" key="2">
    <source>
        <dbReference type="ARBA" id="ARBA00022630"/>
    </source>
</evidence>
<keyword evidence="8" id="KW-1185">Reference proteome</keyword>
<keyword evidence="3" id="KW-0288">FMN</keyword>
<name>A0A7G9S6E0_9MICO</name>
<dbReference type="AlphaFoldDB" id="A0A7G9S6E0"/>
<dbReference type="GO" id="GO:0003959">
    <property type="term" value="F:NADPH dehydrogenase activity"/>
    <property type="evidence" value="ECO:0007669"/>
    <property type="project" value="InterPro"/>
</dbReference>
<dbReference type="Gene3D" id="3.20.20.70">
    <property type="entry name" value="Aldolase class I"/>
    <property type="match status" value="1"/>
</dbReference>
<evidence type="ECO:0000256" key="1">
    <source>
        <dbReference type="ARBA" id="ARBA00001917"/>
    </source>
</evidence>
<protein>
    <submittedName>
        <fullName evidence="7">NADH:flavin oxidoreductase/NADH oxidase</fullName>
    </submittedName>
</protein>
<dbReference type="InterPro" id="IPR044152">
    <property type="entry name" value="YqjM-like"/>
</dbReference>